<evidence type="ECO:0000256" key="3">
    <source>
        <dbReference type="ARBA" id="ARBA00004543"/>
    </source>
</evidence>
<evidence type="ECO:0000256" key="8">
    <source>
        <dbReference type="ARBA" id="ARBA00023136"/>
    </source>
</evidence>
<evidence type="ECO:0000256" key="6">
    <source>
        <dbReference type="ARBA" id="ARBA00022475"/>
    </source>
</evidence>
<comment type="similarity">
    <text evidence="4">Belongs to the caveolin family.</text>
</comment>
<evidence type="ECO:0000313" key="10">
    <source>
        <dbReference type="EMBL" id="GLD73350.1"/>
    </source>
</evidence>
<protein>
    <recommendedName>
        <fullName evidence="5">Caveolin-2</fullName>
    </recommendedName>
</protein>
<dbReference type="EMBL" id="BRZM01001532">
    <property type="protein sequence ID" value="GLD73350.1"/>
    <property type="molecule type" value="Genomic_DNA"/>
</dbReference>
<dbReference type="Proteomes" id="UP001279410">
    <property type="component" value="Unassembled WGS sequence"/>
</dbReference>
<dbReference type="GO" id="GO:0005925">
    <property type="term" value="C:focal adhesion"/>
    <property type="evidence" value="ECO:0007669"/>
    <property type="project" value="TreeGrafter"/>
</dbReference>
<dbReference type="GO" id="GO:0030154">
    <property type="term" value="P:cell differentiation"/>
    <property type="evidence" value="ECO:0007669"/>
    <property type="project" value="TreeGrafter"/>
</dbReference>
<keyword evidence="7" id="KW-0333">Golgi apparatus</keyword>
<dbReference type="GO" id="GO:0008286">
    <property type="term" value="P:insulin receptor signaling pathway"/>
    <property type="evidence" value="ECO:0007669"/>
    <property type="project" value="TreeGrafter"/>
</dbReference>
<dbReference type="InterPro" id="IPR018361">
    <property type="entry name" value="Caveolin_CS"/>
</dbReference>
<dbReference type="PROSITE" id="PS01210">
    <property type="entry name" value="CAVEOLIN"/>
    <property type="match status" value="1"/>
</dbReference>
<keyword evidence="8" id="KW-0472">Membrane</keyword>
<evidence type="ECO:0000256" key="5">
    <source>
        <dbReference type="ARBA" id="ARBA00017671"/>
    </source>
</evidence>
<evidence type="ECO:0000256" key="4">
    <source>
        <dbReference type="ARBA" id="ARBA00010988"/>
    </source>
</evidence>
<dbReference type="InterPro" id="IPR001612">
    <property type="entry name" value="Caveolin"/>
</dbReference>
<dbReference type="GO" id="GO:0019901">
    <property type="term" value="F:protein kinase binding"/>
    <property type="evidence" value="ECO:0007669"/>
    <property type="project" value="TreeGrafter"/>
</dbReference>
<accession>A0AAD3RMF0</accession>
<evidence type="ECO:0000256" key="2">
    <source>
        <dbReference type="ARBA" id="ARBA00004395"/>
    </source>
</evidence>
<comment type="subcellular location">
    <subcellularLocation>
        <location evidence="1">Cell membrane</location>
        <topology evidence="1">Peripheral membrane protein</topology>
    </subcellularLocation>
    <subcellularLocation>
        <location evidence="2">Golgi apparatus membrane</location>
        <topology evidence="2">Peripheral membrane protein</topology>
    </subcellularLocation>
    <subcellularLocation>
        <location evidence="3">Membrane</location>
        <location evidence="3">Caveola</location>
        <topology evidence="3">Peripheral membrane protein</topology>
    </subcellularLocation>
</comment>
<evidence type="ECO:0000313" key="11">
    <source>
        <dbReference type="Proteomes" id="UP001279410"/>
    </source>
</evidence>
<name>A0AAD3RMF0_LATJO</name>
<dbReference type="PANTHER" id="PTHR10844">
    <property type="entry name" value="CAVEOLIN"/>
    <property type="match status" value="1"/>
</dbReference>
<sequence length="392" mass="43893">MKSEEALHTIPHQDADPPGNAGRDVLECGCLGLGKDFELVVSPLTPHIAALRLIRAVALNWRDSAERTVASCSPHRLHVRPLNMVWRRETGHQYNYGRSEFNRSIEPILSKKEGTAAPTDPNDVNAHLKVGFEDVIAEPISMHSFDKGDRKPSAAFELVTIFYRLLTTLLAVPMAFIPDRSFGVLSRIHIWLEPVIRQCRMMLLSFHPGDSGCVERRSGSEETPSVSLQLRQLTNSPAKRAGIRSSRVPEKRAPVLYFASTPPTRLPILSLSALTALISLSNLRAACDRGLKDGETEEVESIWHSLFIRKQGNIYKPNNKDMDNDSLNEKTLEDVHTKEIDLVNWGPQTHKRRPIAQGEFTAAEEVRWKPDASTWQRAEQQLSEPAALLQLG</sequence>
<keyword evidence="6" id="KW-1003">Cell membrane</keyword>
<dbReference type="GO" id="GO:0005901">
    <property type="term" value="C:caveola"/>
    <property type="evidence" value="ECO:0007669"/>
    <property type="project" value="UniProtKB-SubCell"/>
</dbReference>
<dbReference type="GO" id="GO:0000139">
    <property type="term" value="C:Golgi membrane"/>
    <property type="evidence" value="ECO:0007669"/>
    <property type="project" value="UniProtKB-SubCell"/>
</dbReference>
<comment type="caution">
    <text evidence="10">The sequence shown here is derived from an EMBL/GenBank/DDBJ whole genome shotgun (WGS) entry which is preliminary data.</text>
</comment>
<dbReference type="GO" id="GO:0001937">
    <property type="term" value="P:negative regulation of endothelial cell proliferation"/>
    <property type="evidence" value="ECO:0007669"/>
    <property type="project" value="TreeGrafter"/>
</dbReference>
<gene>
    <name evidence="10" type="ORF">AKAME5_002467500</name>
</gene>
<organism evidence="10 11">
    <name type="scientific">Lates japonicus</name>
    <name type="common">Japanese lates</name>
    <dbReference type="NCBI Taxonomy" id="270547"/>
    <lineage>
        <taxon>Eukaryota</taxon>
        <taxon>Metazoa</taxon>
        <taxon>Chordata</taxon>
        <taxon>Craniata</taxon>
        <taxon>Vertebrata</taxon>
        <taxon>Euteleostomi</taxon>
        <taxon>Actinopterygii</taxon>
        <taxon>Neopterygii</taxon>
        <taxon>Teleostei</taxon>
        <taxon>Neoteleostei</taxon>
        <taxon>Acanthomorphata</taxon>
        <taxon>Carangaria</taxon>
        <taxon>Carangaria incertae sedis</taxon>
        <taxon>Centropomidae</taxon>
        <taxon>Lates</taxon>
    </lineage>
</organism>
<dbReference type="GO" id="GO:0060090">
    <property type="term" value="F:molecular adaptor activity"/>
    <property type="evidence" value="ECO:0007669"/>
    <property type="project" value="TreeGrafter"/>
</dbReference>
<dbReference type="GO" id="GO:0048471">
    <property type="term" value="C:perinuclear region of cytoplasm"/>
    <property type="evidence" value="ECO:0007669"/>
    <property type="project" value="TreeGrafter"/>
</dbReference>
<evidence type="ECO:0000256" key="1">
    <source>
        <dbReference type="ARBA" id="ARBA00004202"/>
    </source>
</evidence>
<dbReference type="GO" id="GO:0042383">
    <property type="term" value="C:sarcolemma"/>
    <property type="evidence" value="ECO:0007669"/>
    <property type="project" value="TreeGrafter"/>
</dbReference>
<feature type="compositionally biased region" description="Basic and acidic residues" evidence="9">
    <location>
        <begin position="1"/>
        <end position="15"/>
    </location>
</feature>
<reference evidence="10" key="1">
    <citation type="submission" date="2022-08" db="EMBL/GenBank/DDBJ databases">
        <title>Genome sequencing of akame (Lates japonicus).</title>
        <authorList>
            <person name="Hashiguchi Y."/>
            <person name="Takahashi H."/>
        </authorList>
    </citation>
    <scope>NUCLEOTIDE SEQUENCE</scope>
    <source>
        <strain evidence="10">Kochi</strain>
    </source>
</reference>
<dbReference type="PANTHER" id="PTHR10844:SF3">
    <property type="entry name" value="CAVEOLIN-2"/>
    <property type="match status" value="1"/>
</dbReference>
<dbReference type="GO" id="GO:0051480">
    <property type="term" value="P:regulation of cytosolic calcium ion concentration"/>
    <property type="evidence" value="ECO:0007669"/>
    <property type="project" value="TreeGrafter"/>
</dbReference>
<dbReference type="AlphaFoldDB" id="A0AAD3RMF0"/>
<keyword evidence="11" id="KW-1185">Reference proteome</keyword>
<dbReference type="Pfam" id="PF01146">
    <property type="entry name" value="Caveolin"/>
    <property type="match status" value="1"/>
</dbReference>
<dbReference type="GO" id="GO:0070836">
    <property type="term" value="P:caveola assembly"/>
    <property type="evidence" value="ECO:0007669"/>
    <property type="project" value="InterPro"/>
</dbReference>
<feature type="region of interest" description="Disordered" evidence="9">
    <location>
        <begin position="1"/>
        <end position="20"/>
    </location>
</feature>
<proteinExistence type="inferred from homology"/>
<evidence type="ECO:0000256" key="7">
    <source>
        <dbReference type="ARBA" id="ARBA00023034"/>
    </source>
</evidence>
<dbReference type="GO" id="GO:0031410">
    <property type="term" value="C:cytoplasmic vesicle"/>
    <property type="evidence" value="ECO:0007669"/>
    <property type="project" value="TreeGrafter"/>
</dbReference>
<evidence type="ECO:0000256" key="9">
    <source>
        <dbReference type="SAM" id="MobiDB-lite"/>
    </source>
</evidence>